<gene>
    <name evidence="4" type="primary">LOC100902619</name>
</gene>
<dbReference type="GO" id="GO:0005829">
    <property type="term" value="C:cytosol"/>
    <property type="evidence" value="ECO:0007669"/>
    <property type="project" value="TreeGrafter"/>
</dbReference>
<accession>A0AAJ6QLG4</accession>
<keyword evidence="1" id="KW-1133">Transmembrane helix</keyword>
<feature type="transmembrane region" description="Helical" evidence="1">
    <location>
        <begin position="212"/>
        <end position="232"/>
    </location>
</feature>
<dbReference type="GeneID" id="100902619"/>
<dbReference type="KEGG" id="goe:100902619"/>
<evidence type="ECO:0000256" key="2">
    <source>
        <dbReference type="SAM" id="SignalP"/>
    </source>
</evidence>
<dbReference type="Proteomes" id="UP000694867">
    <property type="component" value="Unplaced"/>
</dbReference>
<evidence type="ECO:0000313" key="4">
    <source>
        <dbReference type="RefSeq" id="XP_003738827.1"/>
    </source>
</evidence>
<dbReference type="PANTHER" id="PTHR15644:SF2">
    <property type="entry name" value="OSTEOPETROSIS-ASSOCIATED TRANSMEMBRANE PROTEIN 1"/>
    <property type="match status" value="1"/>
</dbReference>
<dbReference type="RefSeq" id="XP_003738827.1">
    <property type="nucleotide sequence ID" value="XM_003738779.2"/>
</dbReference>
<dbReference type="PANTHER" id="PTHR15644">
    <property type="entry name" value="OSTEOPETROSIS ASSOCIATED TRANSMEMBRANE PROTEIN 1"/>
    <property type="match status" value="1"/>
</dbReference>
<proteinExistence type="predicted"/>
<sequence>MRDRGDLISFVLAMVAFVGVHGGEFDPIPLDCRHLLDELGEVLKTFDQCALDNSRPFEVCRQCAPSYEAAYKKFSDLIKLKTPESQKCRTLVEDGRVSLVKTSFAHIEEIWNTEGVCDDCFEPQSFNVSAKVKVFFELRDELSSCIDRTWDSNTTCTSCETEFRNLTTYFGDVLRSGNRKGHCLCLDILDAMNQTRTRWGDRCFLPRDKLDFPVILASSLSCVLTAAFYVILRVAQLPKDTELARVNTLQSVMFEDDCECAASEDEPCTCTAKQFSTINGGPVY</sequence>
<name>A0AAJ6QLG4_9ACAR</name>
<evidence type="ECO:0000313" key="3">
    <source>
        <dbReference type="Proteomes" id="UP000694867"/>
    </source>
</evidence>
<organism evidence="3 4">
    <name type="scientific">Galendromus occidentalis</name>
    <name type="common">western predatory mite</name>
    <dbReference type="NCBI Taxonomy" id="34638"/>
    <lineage>
        <taxon>Eukaryota</taxon>
        <taxon>Metazoa</taxon>
        <taxon>Ecdysozoa</taxon>
        <taxon>Arthropoda</taxon>
        <taxon>Chelicerata</taxon>
        <taxon>Arachnida</taxon>
        <taxon>Acari</taxon>
        <taxon>Parasitiformes</taxon>
        <taxon>Mesostigmata</taxon>
        <taxon>Gamasina</taxon>
        <taxon>Phytoseioidea</taxon>
        <taxon>Phytoseiidae</taxon>
        <taxon>Typhlodrominae</taxon>
        <taxon>Galendromus</taxon>
    </lineage>
</organism>
<dbReference type="AlphaFoldDB" id="A0AAJ6QLG4"/>
<keyword evidence="1 4" id="KW-0812">Transmembrane</keyword>
<evidence type="ECO:0000256" key="1">
    <source>
        <dbReference type="SAM" id="Phobius"/>
    </source>
</evidence>
<keyword evidence="1" id="KW-0472">Membrane</keyword>
<dbReference type="Pfam" id="PF09777">
    <property type="entry name" value="OSTMP1"/>
    <property type="match status" value="1"/>
</dbReference>
<keyword evidence="3" id="KW-1185">Reference proteome</keyword>
<reference evidence="4" key="1">
    <citation type="submission" date="2025-08" db="UniProtKB">
        <authorList>
            <consortium name="RefSeq"/>
        </authorList>
    </citation>
    <scope>IDENTIFICATION</scope>
</reference>
<feature type="signal peptide" evidence="2">
    <location>
        <begin position="1"/>
        <end position="22"/>
    </location>
</feature>
<keyword evidence="2" id="KW-0732">Signal</keyword>
<protein>
    <submittedName>
        <fullName evidence="4">Osteopetrosis-associated transmembrane protein 1</fullName>
    </submittedName>
</protein>
<feature type="chain" id="PRO_5042501916" evidence="2">
    <location>
        <begin position="23"/>
        <end position="284"/>
    </location>
</feature>
<dbReference type="InterPro" id="IPR019172">
    <property type="entry name" value="Osteopetrosis-assoc_TM_1"/>
</dbReference>